<keyword evidence="3" id="KW-1185">Reference proteome</keyword>
<organism evidence="2 3">
    <name type="scientific">Lithocarpus litseifolius</name>
    <dbReference type="NCBI Taxonomy" id="425828"/>
    <lineage>
        <taxon>Eukaryota</taxon>
        <taxon>Viridiplantae</taxon>
        <taxon>Streptophyta</taxon>
        <taxon>Embryophyta</taxon>
        <taxon>Tracheophyta</taxon>
        <taxon>Spermatophyta</taxon>
        <taxon>Magnoliopsida</taxon>
        <taxon>eudicotyledons</taxon>
        <taxon>Gunneridae</taxon>
        <taxon>Pentapetalae</taxon>
        <taxon>rosids</taxon>
        <taxon>fabids</taxon>
        <taxon>Fagales</taxon>
        <taxon>Fagaceae</taxon>
        <taxon>Lithocarpus</taxon>
    </lineage>
</organism>
<dbReference type="AlphaFoldDB" id="A0AAW2BSG8"/>
<name>A0AAW2BSG8_9ROSI</name>
<evidence type="ECO:0000256" key="1">
    <source>
        <dbReference type="SAM" id="MobiDB-lite"/>
    </source>
</evidence>
<protein>
    <submittedName>
        <fullName evidence="2">Uncharacterized protein</fullName>
    </submittedName>
</protein>
<sequence length="226" mass="26064">METDYARLSFKSQSLLRSAIANLPTKIQFCILENKAMFISFDLWFEYFKILVTTAFPDPANSDDLSDIYKQADWEEYLGSSLKVYEKKHLFPGLLFNYEDGLDDADGDPNWLSQMFEYAFIRLIKLTSHDQISQFPQIIQMAVTQINSHFTLRHCYPLNDLRKDPNALYALLKLTWAEEEVAANRDLEDEGSKASSEASIAKNPYQPYNQDLFGHDEEDTPDLGFA</sequence>
<evidence type="ECO:0000313" key="3">
    <source>
        <dbReference type="Proteomes" id="UP001459277"/>
    </source>
</evidence>
<feature type="compositionally biased region" description="Acidic residues" evidence="1">
    <location>
        <begin position="216"/>
        <end position="226"/>
    </location>
</feature>
<feature type="region of interest" description="Disordered" evidence="1">
    <location>
        <begin position="185"/>
        <end position="226"/>
    </location>
</feature>
<accession>A0AAW2BSG8</accession>
<gene>
    <name evidence="2" type="ORF">SO802_029123</name>
</gene>
<dbReference type="Proteomes" id="UP001459277">
    <property type="component" value="Unassembled WGS sequence"/>
</dbReference>
<comment type="caution">
    <text evidence="2">The sequence shown here is derived from an EMBL/GenBank/DDBJ whole genome shotgun (WGS) entry which is preliminary data.</text>
</comment>
<dbReference type="EMBL" id="JAZDWU010000010">
    <property type="protein sequence ID" value="KAK9988884.1"/>
    <property type="molecule type" value="Genomic_DNA"/>
</dbReference>
<evidence type="ECO:0000313" key="2">
    <source>
        <dbReference type="EMBL" id="KAK9988884.1"/>
    </source>
</evidence>
<reference evidence="2 3" key="1">
    <citation type="submission" date="2024-01" db="EMBL/GenBank/DDBJ databases">
        <title>A telomere-to-telomere, gap-free genome of sweet tea (Lithocarpus litseifolius).</title>
        <authorList>
            <person name="Zhou J."/>
        </authorList>
    </citation>
    <scope>NUCLEOTIDE SEQUENCE [LARGE SCALE GENOMIC DNA]</scope>
    <source>
        <strain evidence="2">Zhou-2022a</strain>
        <tissue evidence="2">Leaf</tissue>
    </source>
</reference>
<proteinExistence type="predicted"/>